<keyword evidence="1" id="KW-0479">Metal-binding</keyword>
<feature type="domain" description="Alcohol dehydrogenase-like N-terminal" evidence="4">
    <location>
        <begin position="15"/>
        <end position="90"/>
    </location>
</feature>
<evidence type="ECO:0000313" key="6">
    <source>
        <dbReference type="Proteomes" id="UP000646827"/>
    </source>
</evidence>
<gene>
    <name evidence="5" type="ORF">INT45_009820</name>
</gene>
<name>A0A8H7S3S1_9FUNG</name>
<dbReference type="InterPro" id="IPR011032">
    <property type="entry name" value="GroES-like_sf"/>
</dbReference>
<dbReference type="Gene3D" id="3.90.180.10">
    <property type="entry name" value="Medium-chain alcohol dehydrogenases, catalytic domain"/>
    <property type="match status" value="1"/>
</dbReference>
<proteinExistence type="predicted"/>
<dbReference type="GO" id="GO:0046872">
    <property type="term" value="F:metal ion binding"/>
    <property type="evidence" value="ECO:0007669"/>
    <property type="project" value="UniProtKB-KW"/>
</dbReference>
<dbReference type="OrthoDB" id="1879366at2759"/>
<dbReference type="AlphaFoldDB" id="A0A8H7S3S1"/>
<evidence type="ECO:0000256" key="1">
    <source>
        <dbReference type="ARBA" id="ARBA00022723"/>
    </source>
</evidence>
<evidence type="ECO:0000259" key="4">
    <source>
        <dbReference type="Pfam" id="PF08240"/>
    </source>
</evidence>
<dbReference type="InterPro" id="IPR013154">
    <property type="entry name" value="ADH-like_N"/>
</dbReference>
<dbReference type="InterPro" id="IPR047109">
    <property type="entry name" value="CAD-like"/>
</dbReference>
<keyword evidence="6" id="KW-1185">Reference proteome</keyword>
<evidence type="ECO:0000313" key="5">
    <source>
        <dbReference type="EMBL" id="KAG2222347.1"/>
    </source>
</evidence>
<dbReference type="SUPFAM" id="SSF50129">
    <property type="entry name" value="GroES-like"/>
    <property type="match status" value="1"/>
</dbReference>
<dbReference type="GO" id="GO:0016616">
    <property type="term" value="F:oxidoreductase activity, acting on the CH-OH group of donors, NAD or NADP as acceptor"/>
    <property type="evidence" value="ECO:0007669"/>
    <property type="project" value="InterPro"/>
</dbReference>
<dbReference type="Pfam" id="PF08240">
    <property type="entry name" value="ADH_N"/>
    <property type="match status" value="1"/>
</dbReference>
<sequence>MILFMDGFVPEKSPTEYPFVEGYEIVDTITKIGRYITQFNIGDHVGIGNHCDSCHQCKECKNNQENVCRQGPRRKMTGYGFNGDKIYGGFGNKWRDKTTFAPLKKHGVKKRIGGADEFILTSNNTGGSNSYLLLSQMILCTSFGIHEFNWSYYLSWMEPDGIFILTAASEWNSCLFDTTTTNINGRNSCWIT</sequence>
<keyword evidence="3" id="KW-0560">Oxidoreductase</keyword>
<accession>A0A8H7S3S1</accession>
<keyword evidence="2" id="KW-0862">Zinc</keyword>
<evidence type="ECO:0000256" key="2">
    <source>
        <dbReference type="ARBA" id="ARBA00022833"/>
    </source>
</evidence>
<protein>
    <recommendedName>
        <fullName evidence="4">Alcohol dehydrogenase-like N-terminal domain-containing protein</fullName>
    </recommendedName>
</protein>
<reference evidence="5 6" key="1">
    <citation type="submission" date="2020-12" db="EMBL/GenBank/DDBJ databases">
        <title>Metabolic potential, ecology and presence of endohyphal bacteria is reflected in genomic diversity of Mucoromycotina.</title>
        <authorList>
            <person name="Muszewska A."/>
            <person name="Okrasinska A."/>
            <person name="Steczkiewicz K."/>
            <person name="Drgas O."/>
            <person name="Orlowska M."/>
            <person name="Perlinska-Lenart U."/>
            <person name="Aleksandrzak-Piekarczyk T."/>
            <person name="Szatraj K."/>
            <person name="Zielenkiewicz U."/>
            <person name="Pilsyk S."/>
            <person name="Malc E."/>
            <person name="Mieczkowski P."/>
            <person name="Kruszewska J.S."/>
            <person name="Biernat P."/>
            <person name="Pawlowska J."/>
        </authorList>
    </citation>
    <scope>NUCLEOTIDE SEQUENCE [LARGE SCALE GENOMIC DNA]</scope>
    <source>
        <strain evidence="5 6">CBS 142.35</strain>
    </source>
</reference>
<dbReference type="PANTHER" id="PTHR42683">
    <property type="entry name" value="ALDEHYDE REDUCTASE"/>
    <property type="match status" value="1"/>
</dbReference>
<dbReference type="EMBL" id="JAEPRB010000085">
    <property type="protein sequence ID" value="KAG2222347.1"/>
    <property type="molecule type" value="Genomic_DNA"/>
</dbReference>
<evidence type="ECO:0000256" key="3">
    <source>
        <dbReference type="ARBA" id="ARBA00023002"/>
    </source>
</evidence>
<comment type="caution">
    <text evidence="5">The sequence shown here is derived from an EMBL/GenBank/DDBJ whole genome shotgun (WGS) entry which is preliminary data.</text>
</comment>
<dbReference type="Proteomes" id="UP000646827">
    <property type="component" value="Unassembled WGS sequence"/>
</dbReference>
<organism evidence="5 6">
    <name type="scientific">Circinella minor</name>
    <dbReference type="NCBI Taxonomy" id="1195481"/>
    <lineage>
        <taxon>Eukaryota</taxon>
        <taxon>Fungi</taxon>
        <taxon>Fungi incertae sedis</taxon>
        <taxon>Mucoromycota</taxon>
        <taxon>Mucoromycotina</taxon>
        <taxon>Mucoromycetes</taxon>
        <taxon>Mucorales</taxon>
        <taxon>Lichtheimiaceae</taxon>
        <taxon>Circinella</taxon>
    </lineage>
</organism>